<accession>A0A397YNP4</accession>
<dbReference type="EMBL" id="CM010635">
    <property type="protein sequence ID" value="RID52436.1"/>
    <property type="molecule type" value="Genomic_DNA"/>
</dbReference>
<gene>
    <name evidence="1" type="ORF">BRARA_H03031</name>
</gene>
<name>A0A397YNP4_BRACM</name>
<dbReference type="Proteomes" id="UP000264353">
    <property type="component" value="Chromosome A8"/>
</dbReference>
<protein>
    <submittedName>
        <fullName evidence="1">Uncharacterized protein</fullName>
    </submittedName>
</protein>
<reference evidence="1 2" key="1">
    <citation type="submission" date="2018-06" db="EMBL/GenBank/DDBJ databases">
        <title>WGS assembly of Brassica rapa FPsc.</title>
        <authorList>
            <person name="Bowman J."/>
            <person name="Kohchi T."/>
            <person name="Yamato K."/>
            <person name="Jenkins J."/>
            <person name="Shu S."/>
            <person name="Ishizaki K."/>
            <person name="Yamaoka S."/>
            <person name="Nishihama R."/>
            <person name="Nakamura Y."/>
            <person name="Berger F."/>
            <person name="Adam C."/>
            <person name="Aki S."/>
            <person name="Althoff F."/>
            <person name="Araki T."/>
            <person name="Arteaga-Vazquez M."/>
            <person name="Balasubrmanian S."/>
            <person name="Bauer D."/>
            <person name="Boehm C."/>
            <person name="Briginshaw L."/>
            <person name="Caballero-Perez J."/>
            <person name="Catarino B."/>
            <person name="Chen F."/>
            <person name="Chiyoda S."/>
            <person name="Chovatia M."/>
            <person name="Davies K."/>
            <person name="Delmans M."/>
            <person name="Demura T."/>
            <person name="Dierschke T."/>
            <person name="Dolan L."/>
            <person name="Dorantes-Acosta A."/>
            <person name="Eklund D."/>
            <person name="Florent S."/>
            <person name="Flores-Sandoval E."/>
            <person name="Fujiyama A."/>
            <person name="Fukuzawa H."/>
            <person name="Galik B."/>
            <person name="Grimanelli D."/>
            <person name="Grimwood J."/>
            <person name="Grossniklaus U."/>
            <person name="Hamada T."/>
            <person name="Haseloff J."/>
            <person name="Hetherington A."/>
            <person name="Higo A."/>
            <person name="Hirakawa Y."/>
            <person name="Hundley H."/>
            <person name="Ikeda Y."/>
            <person name="Inoue K."/>
            <person name="Inoue S."/>
            <person name="Ishida S."/>
            <person name="Jia Q."/>
            <person name="Kakita M."/>
            <person name="Kanazawa T."/>
            <person name="Kawai Y."/>
            <person name="Kawashima T."/>
            <person name="Kennedy M."/>
            <person name="Kinose K."/>
            <person name="Kinoshita T."/>
            <person name="Kohara Y."/>
            <person name="Koide E."/>
            <person name="Komatsu K."/>
            <person name="Kopischke S."/>
            <person name="Kubo M."/>
            <person name="Kyozuka J."/>
            <person name="Lagercrantz U."/>
            <person name="Lin S."/>
            <person name="Lindquist E."/>
            <person name="Lipzen A."/>
            <person name="Lu C."/>
            <person name="Luna E."/>
            <person name="Martienssen R."/>
            <person name="Minamino N."/>
            <person name="Mizutani M."/>
            <person name="Mizutani M."/>
            <person name="Mochizuki N."/>
            <person name="Monte I."/>
            <person name="Mosher R."/>
            <person name="Nagasaki H."/>
            <person name="Nakagami H."/>
            <person name="Naramoto S."/>
            <person name="Nishitani K."/>
            <person name="Ohtani M."/>
            <person name="Okamoto T."/>
            <person name="Okumura M."/>
            <person name="Phillips J."/>
            <person name="Pollak B."/>
            <person name="Reinders A."/>
            <person name="Roevekamp M."/>
            <person name="Sano R."/>
            <person name="Sawa S."/>
            <person name="Schmid M."/>
            <person name="Shirakawa M."/>
            <person name="Solano R."/>
            <person name="Spunde A."/>
            <person name="Suetsugu N."/>
            <person name="Sugano S."/>
            <person name="Sugiyama A."/>
            <person name="Sun R."/>
            <person name="Suzuki Y."/>
            <person name="Takenaka M."/>
            <person name="Takezawa D."/>
            <person name="Tomogane H."/>
            <person name="Tsuzuki M."/>
            <person name="Ueda T."/>
            <person name="Umeda M."/>
            <person name="Ward J."/>
            <person name="Watanabe Y."/>
            <person name="Yazaki K."/>
            <person name="Yokoyama R."/>
            <person name="Yoshitake Y."/>
            <person name="Yotsui I."/>
            <person name="Zachgo S."/>
            <person name="Schmutz J."/>
        </authorList>
    </citation>
    <scope>NUCLEOTIDE SEQUENCE [LARGE SCALE GENOMIC DNA]</scope>
    <source>
        <strain evidence="2">cv. B-3</strain>
    </source>
</reference>
<sequence>MFNKLFPCCKFGEGRASHRGGDQKLLIRRNQRLRRYTETERSIKKLKIFSGRTRVGTRTKLGTETEE</sequence>
<evidence type="ECO:0000313" key="2">
    <source>
        <dbReference type="Proteomes" id="UP000264353"/>
    </source>
</evidence>
<organism evidence="1 2">
    <name type="scientific">Brassica campestris</name>
    <name type="common">Field mustard</name>
    <dbReference type="NCBI Taxonomy" id="3711"/>
    <lineage>
        <taxon>Eukaryota</taxon>
        <taxon>Viridiplantae</taxon>
        <taxon>Streptophyta</taxon>
        <taxon>Embryophyta</taxon>
        <taxon>Tracheophyta</taxon>
        <taxon>Spermatophyta</taxon>
        <taxon>Magnoliopsida</taxon>
        <taxon>eudicotyledons</taxon>
        <taxon>Gunneridae</taxon>
        <taxon>Pentapetalae</taxon>
        <taxon>rosids</taxon>
        <taxon>malvids</taxon>
        <taxon>Brassicales</taxon>
        <taxon>Brassicaceae</taxon>
        <taxon>Brassiceae</taxon>
        <taxon>Brassica</taxon>
    </lineage>
</organism>
<proteinExistence type="predicted"/>
<dbReference type="AlphaFoldDB" id="A0A397YNP4"/>
<evidence type="ECO:0000313" key="1">
    <source>
        <dbReference type="EMBL" id="RID52436.1"/>
    </source>
</evidence>